<evidence type="ECO:0000256" key="7">
    <source>
        <dbReference type="ARBA" id="ARBA00048478"/>
    </source>
</evidence>
<dbReference type="Gene3D" id="3.40.50.300">
    <property type="entry name" value="P-loop containing nucleotide triphosphate hydrolases"/>
    <property type="match status" value="1"/>
</dbReference>
<keyword evidence="12" id="KW-1185">Reference proteome</keyword>
<evidence type="ECO:0000313" key="11">
    <source>
        <dbReference type="EMBL" id="BBL78898.1"/>
    </source>
</evidence>
<evidence type="ECO:0000256" key="2">
    <source>
        <dbReference type="ARBA" id="ARBA00022679"/>
    </source>
</evidence>
<dbReference type="AlphaFoldDB" id="A0A510HG22"/>
<dbReference type="EC" id="2.7.4.25" evidence="8"/>
<keyword evidence="5 8" id="KW-0067">ATP-binding</keyword>
<evidence type="ECO:0000256" key="6">
    <source>
        <dbReference type="ARBA" id="ARBA00047615"/>
    </source>
</evidence>
<comment type="subcellular location">
    <subcellularLocation>
        <location evidence="8">Cytoplasm</location>
    </subcellularLocation>
</comment>
<feature type="binding site" evidence="8">
    <location>
        <begin position="14"/>
        <end position="22"/>
    </location>
    <ligand>
        <name>ATP</name>
        <dbReference type="ChEBI" id="CHEBI:30616"/>
    </ligand>
</feature>
<dbReference type="GO" id="GO:0005524">
    <property type="term" value="F:ATP binding"/>
    <property type="evidence" value="ECO:0007669"/>
    <property type="project" value="UniProtKB-UniRule"/>
</dbReference>
<feature type="domain" description="Cytidylate kinase" evidence="10">
    <location>
        <begin position="10"/>
        <end position="218"/>
    </location>
</feature>
<dbReference type="HAMAP" id="MF_00238">
    <property type="entry name" value="Cytidyl_kinase_type1"/>
    <property type="match status" value="1"/>
</dbReference>
<evidence type="ECO:0000256" key="9">
    <source>
        <dbReference type="SAM" id="MobiDB-lite"/>
    </source>
</evidence>
<dbReference type="GO" id="GO:0005737">
    <property type="term" value="C:cytoplasm"/>
    <property type="evidence" value="ECO:0007669"/>
    <property type="project" value="UniProtKB-SubCell"/>
</dbReference>
<protein>
    <recommendedName>
        <fullName evidence="8">Cytidylate kinase</fullName>
        <shortName evidence="8">CK</shortName>
        <ecNumber evidence="8">2.7.4.25</ecNumber>
    </recommendedName>
    <alternativeName>
        <fullName evidence="8">Cytidine monophosphate kinase</fullName>
        <shortName evidence="8">CMP kinase</shortName>
    </alternativeName>
</protein>
<evidence type="ECO:0000313" key="12">
    <source>
        <dbReference type="Proteomes" id="UP000318065"/>
    </source>
</evidence>
<keyword evidence="8" id="KW-0963">Cytoplasm</keyword>
<dbReference type="SUPFAM" id="SSF52540">
    <property type="entry name" value="P-loop containing nucleoside triphosphate hydrolases"/>
    <property type="match status" value="1"/>
</dbReference>
<dbReference type="InterPro" id="IPR027417">
    <property type="entry name" value="P-loop_NTPase"/>
</dbReference>
<keyword evidence="4 8" id="KW-0418">Kinase</keyword>
<dbReference type="GO" id="GO:0036431">
    <property type="term" value="F:dCMP kinase activity"/>
    <property type="evidence" value="ECO:0007669"/>
    <property type="project" value="InterPro"/>
</dbReference>
<evidence type="ECO:0000256" key="1">
    <source>
        <dbReference type="ARBA" id="ARBA00009427"/>
    </source>
</evidence>
<comment type="catalytic activity">
    <reaction evidence="7 8">
        <text>CMP + ATP = CDP + ADP</text>
        <dbReference type="Rhea" id="RHEA:11600"/>
        <dbReference type="ChEBI" id="CHEBI:30616"/>
        <dbReference type="ChEBI" id="CHEBI:58069"/>
        <dbReference type="ChEBI" id="CHEBI:60377"/>
        <dbReference type="ChEBI" id="CHEBI:456216"/>
        <dbReference type="EC" id="2.7.4.25"/>
    </reaction>
</comment>
<organism evidence="11 12">
    <name type="scientific">Rubrobacter xylanophilus</name>
    <dbReference type="NCBI Taxonomy" id="49319"/>
    <lineage>
        <taxon>Bacteria</taxon>
        <taxon>Bacillati</taxon>
        <taxon>Actinomycetota</taxon>
        <taxon>Rubrobacteria</taxon>
        <taxon>Rubrobacterales</taxon>
        <taxon>Rubrobacteraceae</taxon>
        <taxon>Rubrobacter</taxon>
    </lineage>
</organism>
<dbReference type="EMBL" id="AP019791">
    <property type="protein sequence ID" value="BBL78898.1"/>
    <property type="molecule type" value="Genomic_DNA"/>
</dbReference>
<dbReference type="GO" id="GO:0036430">
    <property type="term" value="F:CMP kinase activity"/>
    <property type="evidence" value="ECO:0007669"/>
    <property type="project" value="RHEA"/>
</dbReference>
<dbReference type="InterPro" id="IPR003136">
    <property type="entry name" value="Cytidylate_kin"/>
</dbReference>
<dbReference type="GO" id="GO:0006220">
    <property type="term" value="P:pyrimidine nucleotide metabolic process"/>
    <property type="evidence" value="ECO:0007669"/>
    <property type="project" value="UniProtKB-UniRule"/>
</dbReference>
<dbReference type="InterPro" id="IPR011994">
    <property type="entry name" value="Cytidylate_kinase_dom"/>
</dbReference>
<gene>
    <name evidence="8" type="primary">cmk</name>
    <name evidence="11" type="ORF">RxyAA322_07520</name>
</gene>
<dbReference type="CDD" id="cd02020">
    <property type="entry name" value="CMPK"/>
    <property type="match status" value="1"/>
</dbReference>
<evidence type="ECO:0000256" key="4">
    <source>
        <dbReference type="ARBA" id="ARBA00022777"/>
    </source>
</evidence>
<sequence>MAMRETGIIIAIDGPAGSGKSSVARLVAERLGIVNLNTGAAYRAVGLLALREGVDLGDGEALGLLAGRVRLEPGGVLVDGRRLEEGELRAPEVSAAASRVSAHPEVRRVLLPVQREAAERARRIGGAVVEGRDIGTVVLPGADLKVFLSASPEERARRRALQTGREDEVERIREAILERDRQDSERAVSPLRPAPDATVIDTTGMGLDEVVERVVHLARGARRDGRG</sequence>
<evidence type="ECO:0000256" key="3">
    <source>
        <dbReference type="ARBA" id="ARBA00022741"/>
    </source>
</evidence>
<keyword evidence="3 8" id="KW-0547">Nucleotide-binding</keyword>
<evidence type="ECO:0000256" key="8">
    <source>
        <dbReference type="HAMAP-Rule" id="MF_00238"/>
    </source>
</evidence>
<reference evidence="11" key="1">
    <citation type="journal article" date="2019" name="Microbiol. Resour. Announc.">
        <title>Complete Genome Sequence of Rubrobacter xylanophilus Strain AA3-22, Isolated from Arima Onsen in Japan.</title>
        <authorList>
            <person name="Tomariguchi N."/>
            <person name="Miyazaki K."/>
        </authorList>
    </citation>
    <scope>NUCLEOTIDE SEQUENCE [LARGE SCALE GENOMIC DNA]</scope>
    <source>
        <strain evidence="11">AA3-22</strain>
    </source>
</reference>
<accession>A0A510HG22</accession>
<evidence type="ECO:0000256" key="5">
    <source>
        <dbReference type="ARBA" id="ARBA00022840"/>
    </source>
</evidence>
<feature type="region of interest" description="Disordered" evidence="9">
    <location>
        <begin position="180"/>
        <end position="200"/>
    </location>
</feature>
<proteinExistence type="inferred from homology"/>
<dbReference type="Pfam" id="PF02224">
    <property type="entry name" value="Cytidylate_kin"/>
    <property type="match status" value="1"/>
</dbReference>
<comment type="similarity">
    <text evidence="1 8">Belongs to the cytidylate kinase family. Type 1 subfamily.</text>
</comment>
<dbReference type="Proteomes" id="UP000318065">
    <property type="component" value="Chromosome"/>
</dbReference>
<evidence type="ECO:0000259" key="10">
    <source>
        <dbReference type="Pfam" id="PF02224"/>
    </source>
</evidence>
<name>A0A510HG22_9ACTN</name>
<comment type="catalytic activity">
    <reaction evidence="6 8">
        <text>dCMP + ATP = dCDP + ADP</text>
        <dbReference type="Rhea" id="RHEA:25094"/>
        <dbReference type="ChEBI" id="CHEBI:30616"/>
        <dbReference type="ChEBI" id="CHEBI:57566"/>
        <dbReference type="ChEBI" id="CHEBI:58593"/>
        <dbReference type="ChEBI" id="CHEBI:456216"/>
        <dbReference type="EC" id="2.7.4.25"/>
    </reaction>
</comment>
<keyword evidence="2 8" id="KW-0808">Transferase</keyword>
<dbReference type="NCBIfam" id="TIGR00017">
    <property type="entry name" value="cmk"/>
    <property type="match status" value="1"/>
</dbReference>